<keyword evidence="2" id="KW-1185">Reference proteome</keyword>
<protein>
    <submittedName>
        <fullName evidence="1">Helicase</fullName>
    </submittedName>
</protein>
<evidence type="ECO:0000313" key="2">
    <source>
        <dbReference type="Proteomes" id="UP000030437"/>
    </source>
</evidence>
<accession>A0A0A3IK63</accession>
<dbReference type="OrthoDB" id="8246499at2"/>
<sequence>MSIEKDEIYPNCPITVRTVEIGGLTKSQLFQKLKQHSILLNKFAEQLFANDKFIVSDKIYSVKTVELKVRDLGFPEGATIPQVYKKAKQLDLKLCPLELGPYLRLNYLDQPEGYLGKPAWKNRSPYCAVKVATEIFSNDVDFPKGFYLRKIEGVLWLRGYIADDLHVLDPNDHIIFCQN</sequence>
<keyword evidence="1" id="KW-0547">Nucleotide-binding</keyword>
<dbReference type="Proteomes" id="UP000030437">
    <property type="component" value="Unassembled WGS sequence"/>
</dbReference>
<dbReference type="GO" id="GO:0004386">
    <property type="term" value="F:helicase activity"/>
    <property type="evidence" value="ECO:0007669"/>
    <property type="project" value="UniProtKB-KW"/>
</dbReference>
<dbReference type="eggNOG" id="COG5457">
    <property type="taxonomic scope" value="Bacteria"/>
</dbReference>
<reference evidence="1 2" key="1">
    <citation type="submission" date="2014-02" db="EMBL/GenBank/DDBJ databases">
        <title>Draft genome sequence of Lysinibacillus odysseyi NBRC 100172.</title>
        <authorList>
            <person name="Zhang F."/>
            <person name="Wang G."/>
            <person name="Zhang L."/>
        </authorList>
    </citation>
    <scope>NUCLEOTIDE SEQUENCE [LARGE SCALE GENOMIC DNA]</scope>
    <source>
        <strain evidence="1 2">NBRC 100172</strain>
    </source>
</reference>
<comment type="caution">
    <text evidence="1">The sequence shown here is derived from an EMBL/GenBank/DDBJ whole genome shotgun (WGS) entry which is preliminary data.</text>
</comment>
<name>A0A0A3IK63_9BACI</name>
<dbReference type="RefSeq" id="WP_036156174.1">
    <property type="nucleotide sequence ID" value="NZ_AVCX01000003.1"/>
</dbReference>
<keyword evidence="1" id="KW-0067">ATP-binding</keyword>
<dbReference type="AlphaFoldDB" id="A0A0A3IK63"/>
<evidence type="ECO:0000313" key="1">
    <source>
        <dbReference type="EMBL" id="KGR83203.1"/>
    </source>
</evidence>
<keyword evidence="1" id="KW-0347">Helicase</keyword>
<dbReference type="EMBL" id="JPVP01000058">
    <property type="protein sequence ID" value="KGR83203.1"/>
    <property type="molecule type" value="Genomic_DNA"/>
</dbReference>
<dbReference type="STRING" id="1220589.CD32_15235"/>
<organism evidence="1 2">
    <name type="scientific">Lysinibacillus odysseyi 34hs-1 = NBRC 100172</name>
    <dbReference type="NCBI Taxonomy" id="1220589"/>
    <lineage>
        <taxon>Bacteria</taxon>
        <taxon>Bacillati</taxon>
        <taxon>Bacillota</taxon>
        <taxon>Bacilli</taxon>
        <taxon>Bacillales</taxon>
        <taxon>Bacillaceae</taxon>
        <taxon>Lysinibacillus</taxon>
    </lineage>
</organism>
<proteinExistence type="predicted"/>
<keyword evidence="1" id="KW-0378">Hydrolase</keyword>
<gene>
    <name evidence="1" type="ORF">CD32_15235</name>
</gene>